<dbReference type="Proteomes" id="UP000199727">
    <property type="component" value="Unassembled WGS sequence"/>
</dbReference>
<dbReference type="InterPro" id="IPR052066">
    <property type="entry name" value="Glycosphingolipid_Hydrolases"/>
</dbReference>
<sequence>MSISVIYPAMPISTLQLKTYYPVPTPTTMSGIQFDVSRLSAATISIQGRHFVDSHGRVLHLRGANVSAASKVPATPAPKIHDHAQASYVGRPFRLEEADEHWARLKSWGLTFVRITVTWEALEHKERGVYDEDYLAYLRALLQSMEPYGLVAYIALHQDVWSRYCGGSGAPGWTLEAAGFDLSNEGENLSLSGAAFLDGIKSGRLAGERGLWPTGYQKLAAATMNTLFWGGETFAPLLKVPGQIGGKWVSRNIQVYLQEAFLAATAKLVKAVGDLETVMGFELMNEPHPGFIGIQSIHEWDYTTDLHLGQFPSPLQSFSMGAGHPTPNVPVYTRSFPFPTRVTSHVTANPEGACAWASKECPWEKHGVWRWSEAKQEAAALQQDYFVKNRDGGKVDFYEDFYFPFVRKWEQVIGENISSTKGLKARMVEAIPNELCPEWKEESRPKNMVYAPHWYDLNTLFKKKFGFMSVNVQGLARGMFILRALYFGTAAAKANYALQIKTIVLAARLKLGPVPVIFGECGVPMDINNEEAFRTGDWKWQERSMDALISAMEGALMGFNLWTYNPANRDDIGDDWNAENFSWYSESNRTKLLKNAEKSSDGLDVGARLLNVIVRPYPIATAGNPTSLAYDANACAFTYRFRSPLRVSAAAPTPEEYTEIFLPRRVFRKESTEWTVTAGGKVHVDWERERVFVWFEDSSLTAASIKDDTRPRRIDIWVIGRKVEENWSIAQILVAVVILLLGVLVAYYAQLYEWEKDKMIFQHLREANGM</sequence>
<accession>A0A854QHR8</accession>
<dbReference type="InterPro" id="IPR041036">
    <property type="entry name" value="GH5_C"/>
</dbReference>
<feature type="domain" description="Glycoside hydrolase family 5 C-terminal" evidence="5">
    <location>
        <begin position="615"/>
        <end position="697"/>
    </location>
</feature>
<dbReference type="GO" id="GO:1904462">
    <property type="term" value="P:ergosteryl 3-beta-D-glucoside catabolic process"/>
    <property type="evidence" value="ECO:0007669"/>
    <property type="project" value="TreeGrafter"/>
</dbReference>
<name>A0A854QHR8_CRYNE</name>
<protein>
    <submittedName>
        <fullName evidence="6">Cytoplasmic protein</fullName>
    </submittedName>
</protein>
<keyword evidence="4" id="KW-0472">Membrane</keyword>
<dbReference type="Gene3D" id="2.60.40.1180">
    <property type="entry name" value="Golgi alpha-mannosidase II"/>
    <property type="match status" value="1"/>
</dbReference>
<reference evidence="6 7" key="1">
    <citation type="submission" date="2017-06" db="EMBL/GenBank/DDBJ databases">
        <title>Global population genomics of the pathogenic fungus Cryptococcus neoformans var. grubii.</title>
        <authorList>
            <person name="Cuomo C."/>
            <person name="Litvintseva A."/>
            <person name="Chen Y."/>
            <person name="Young S."/>
            <person name="Zeng Q."/>
            <person name="Chapman S."/>
            <person name="Gujja S."/>
            <person name="Saif S."/>
            <person name="Birren B."/>
        </authorList>
    </citation>
    <scope>NUCLEOTIDE SEQUENCE [LARGE SCALE GENOMIC DNA]</scope>
    <source>
        <strain evidence="6 7">Tu259-1</strain>
    </source>
</reference>
<dbReference type="SUPFAM" id="SSF51445">
    <property type="entry name" value="(Trans)glycosidases"/>
    <property type="match status" value="1"/>
</dbReference>
<evidence type="ECO:0000259" key="5">
    <source>
        <dbReference type="Pfam" id="PF18564"/>
    </source>
</evidence>
<proteinExistence type="inferred from homology"/>
<evidence type="ECO:0000256" key="2">
    <source>
        <dbReference type="ARBA" id="ARBA00022801"/>
    </source>
</evidence>
<dbReference type="InterPro" id="IPR017853">
    <property type="entry name" value="GH"/>
</dbReference>
<evidence type="ECO:0000256" key="4">
    <source>
        <dbReference type="SAM" id="Phobius"/>
    </source>
</evidence>
<dbReference type="EMBL" id="AMKT01000010">
    <property type="protein sequence ID" value="OXG28982.1"/>
    <property type="molecule type" value="Genomic_DNA"/>
</dbReference>
<keyword evidence="4" id="KW-0812">Transmembrane</keyword>
<dbReference type="GO" id="GO:0050295">
    <property type="term" value="F:steryl-beta-glucosidase activity"/>
    <property type="evidence" value="ECO:0007669"/>
    <property type="project" value="TreeGrafter"/>
</dbReference>
<evidence type="ECO:0000256" key="3">
    <source>
        <dbReference type="ARBA" id="ARBA00023295"/>
    </source>
</evidence>
<evidence type="ECO:0000256" key="1">
    <source>
        <dbReference type="ARBA" id="ARBA00005641"/>
    </source>
</evidence>
<keyword evidence="2" id="KW-0378">Hydrolase</keyword>
<gene>
    <name evidence="6" type="ORF">C361_00636</name>
</gene>
<feature type="transmembrane region" description="Helical" evidence="4">
    <location>
        <begin position="729"/>
        <end position="749"/>
    </location>
</feature>
<comment type="caution">
    <text evidence="6">The sequence shown here is derived from an EMBL/GenBank/DDBJ whole genome shotgun (WGS) entry which is preliminary data.</text>
</comment>
<comment type="similarity">
    <text evidence="1">Belongs to the glycosyl hydrolase 5 (cellulase A) family.</text>
</comment>
<keyword evidence="4" id="KW-1133">Transmembrane helix</keyword>
<evidence type="ECO:0000313" key="6">
    <source>
        <dbReference type="EMBL" id="OXG28982.1"/>
    </source>
</evidence>
<organism evidence="6 7">
    <name type="scientific">Cryptococcus neoformans Tu259-1</name>
    <dbReference type="NCBI Taxonomy" id="1230072"/>
    <lineage>
        <taxon>Eukaryota</taxon>
        <taxon>Fungi</taxon>
        <taxon>Dikarya</taxon>
        <taxon>Basidiomycota</taxon>
        <taxon>Agaricomycotina</taxon>
        <taxon>Tremellomycetes</taxon>
        <taxon>Tremellales</taxon>
        <taxon>Cryptococcaceae</taxon>
        <taxon>Cryptococcus</taxon>
        <taxon>Cryptococcus neoformans species complex</taxon>
    </lineage>
</organism>
<dbReference type="OrthoDB" id="9971853at2759"/>
<keyword evidence="3" id="KW-0326">Glycosidase</keyword>
<dbReference type="Gene3D" id="3.20.20.80">
    <property type="entry name" value="Glycosidases"/>
    <property type="match status" value="2"/>
</dbReference>
<evidence type="ECO:0000313" key="7">
    <source>
        <dbReference type="Proteomes" id="UP000199727"/>
    </source>
</evidence>
<dbReference type="InterPro" id="IPR013780">
    <property type="entry name" value="Glyco_hydro_b"/>
</dbReference>
<dbReference type="PANTHER" id="PTHR31308:SF5">
    <property type="entry name" value="ERGOSTERYL-BETA-GLUCOSIDASE"/>
    <property type="match status" value="1"/>
</dbReference>
<dbReference type="AlphaFoldDB" id="A0A854QHR8"/>
<dbReference type="PANTHER" id="PTHR31308">
    <property type="match status" value="1"/>
</dbReference>
<dbReference type="Pfam" id="PF18564">
    <property type="entry name" value="Glyco_hydro_5_C"/>
    <property type="match status" value="1"/>
</dbReference>